<dbReference type="PANTHER" id="PTHR47739:SF1">
    <property type="entry name" value="TRNA1(VAL) (ADENINE(37)-N6)-METHYLTRANSFERASE"/>
    <property type="match status" value="1"/>
</dbReference>
<comment type="caution">
    <text evidence="2">The sequence shown here is derived from an EMBL/GenBank/DDBJ whole genome shotgun (WGS) entry which is preliminary data.</text>
</comment>
<dbReference type="InterPro" id="IPR007848">
    <property type="entry name" value="Small_mtfrase_dom"/>
</dbReference>
<dbReference type="GO" id="GO:0032259">
    <property type="term" value="P:methylation"/>
    <property type="evidence" value="ECO:0007669"/>
    <property type="project" value="UniProtKB-KW"/>
</dbReference>
<dbReference type="PROSITE" id="PS00092">
    <property type="entry name" value="N6_MTASE"/>
    <property type="match status" value="1"/>
</dbReference>
<protein>
    <submittedName>
        <fullName evidence="2">tRNA1(Val) (Adenine(37)-N6)-methyltransferase</fullName>
    </submittedName>
</protein>
<dbReference type="InterPro" id="IPR002052">
    <property type="entry name" value="DNA_methylase_N6_adenine_CS"/>
</dbReference>
<evidence type="ECO:0000313" key="2">
    <source>
        <dbReference type="EMBL" id="MQN01976.1"/>
    </source>
</evidence>
<dbReference type="SUPFAM" id="SSF53335">
    <property type="entry name" value="S-adenosyl-L-methionine-dependent methyltransferases"/>
    <property type="match status" value="1"/>
</dbReference>
<keyword evidence="3" id="KW-1185">Reference proteome</keyword>
<dbReference type="CDD" id="cd02440">
    <property type="entry name" value="AdoMet_MTases"/>
    <property type="match status" value="1"/>
</dbReference>
<reference evidence="2" key="1">
    <citation type="journal article" date="2020" name="Appl. Environ. Microbiol.">
        <title>Medium-Chain Fatty Acid Synthesis by 'Candidatus Weimeria bifida' gen. nov., sp. nov., and 'Candidatus Pseudoramibacter fermentans' sp. nov.</title>
        <authorList>
            <person name="Scarborough M.J."/>
            <person name="Myers K.S."/>
            <person name="Donohue T.J."/>
            <person name="Noguera D.R."/>
        </authorList>
    </citation>
    <scope>NUCLEOTIDE SEQUENCE</scope>
    <source>
        <strain evidence="2">LCO1.1</strain>
    </source>
</reference>
<dbReference type="GO" id="GO:0008757">
    <property type="term" value="F:S-adenosylmethionine-dependent methyltransferase activity"/>
    <property type="evidence" value="ECO:0007669"/>
    <property type="project" value="UniProtKB-ARBA"/>
</dbReference>
<dbReference type="Pfam" id="PF05175">
    <property type="entry name" value="MTS"/>
    <property type="match status" value="1"/>
</dbReference>
<proteinExistence type="predicted"/>
<dbReference type="GO" id="GO:0008170">
    <property type="term" value="F:N-methyltransferase activity"/>
    <property type="evidence" value="ECO:0007669"/>
    <property type="project" value="UniProtKB-ARBA"/>
</dbReference>
<sequence length="247" mass="27722">MNAEVTLKPGERIDDLQRNGRVIIQNPARFCFGIDAVLLSGFAKVKRGEKTIDLGSGNGILPILLEAKYDGESFTGLEIQPENVDMARRSADLNRTEKVRFVEGDIKEAVQIFGKNSTDVVVSNPPYMKAGSGLKNPTDAKMIARHEVLVSLNQVIEQTASLLIEGGRCYFVHRPFRLVDIFSSMRQNQLEPKRLRLVYSQINKEPILALIEGKKHGGVELKVEPPLILYESDGKTYTREMRENYGF</sequence>
<dbReference type="Gene3D" id="3.40.50.150">
    <property type="entry name" value="Vaccinia Virus protein VP39"/>
    <property type="match status" value="1"/>
</dbReference>
<evidence type="ECO:0000259" key="1">
    <source>
        <dbReference type="Pfam" id="PF05175"/>
    </source>
</evidence>
<dbReference type="GO" id="GO:0003676">
    <property type="term" value="F:nucleic acid binding"/>
    <property type="evidence" value="ECO:0007669"/>
    <property type="project" value="InterPro"/>
</dbReference>
<dbReference type="InterPro" id="IPR050210">
    <property type="entry name" value="tRNA_Adenine-N(6)_MTase"/>
</dbReference>
<dbReference type="AlphaFoldDB" id="A0A6N7J051"/>
<feature type="domain" description="Methyltransferase small" evidence="1">
    <location>
        <begin position="37"/>
        <end position="143"/>
    </location>
</feature>
<dbReference type="InterPro" id="IPR029063">
    <property type="entry name" value="SAM-dependent_MTases_sf"/>
</dbReference>
<name>A0A6N7J051_9FIRM</name>
<gene>
    <name evidence="2" type="ORF">FRC54_08760</name>
</gene>
<dbReference type="PANTHER" id="PTHR47739">
    <property type="entry name" value="TRNA1(VAL) (ADENINE(37)-N6)-METHYLTRANSFERASE"/>
    <property type="match status" value="1"/>
</dbReference>
<accession>A0A6N7J051</accession>
<dbReference type="Proteomes" id="UP000460257">
    <property type="component" value="Unassembled WGS sequence"/>
</dbReference>
<dbReference type="EMBL" id="VOGC01000007">
    <property type="protein sequence ID" value="MQN01976.1"/>
    <property type="molecule type" value="Genomic_DNA"/>
</dbReference>
<organism evidence="2 3">
    <name type="scientific">Candidatus Weimeria bifida</name>
    <dbReference type="NCBI Taxonomy" id="2599074"/>
    <lineage>
        <taxon>Bacteria</taxon>
        <taxon>Bacillati</taxon>
        <taxon>Bacillota</taxon>
        <taxon>Clostridia</taxon>
        <taxon>Lachnospirales</taxon>
        <taxon>Lachnospiraceae</taxon>
        <taxon>Candidatus Weimeria</taxon>
    </lineage>
</organism>
<evidence type="ECO:0000313" key="3">
    <source>
        <dbReference type="Proteomes" id="UP000460257"/>
    </source>
</evidence>